<evidence type="ECO:0000313" key="4">
    <source>
        <dbReference type="Proteomes" id="UP000199478"/>
    </source>
</evidence>
<dbReference type="InterPro" id="IPR045254">
    <property type="entry name" value="Nit1/2_C-N_Hydrolase"/>
</dbReference>
<dbReference type="PANTHER" id="PTHR23088:SF27">
    <property type="entry name" value="DEAMINATED GLUTATHIONE AMIDASE"/>
    <property type="match status" value="1"/>
</dbReference>
<evidence type="ECO:0000313" key="3">
    <source>
        <dbReference type="EMBL" id="SFR54289.1"/>
    </source>
</evidence>
<dbReference type="Pfam" id="PF00795">
    <property type="entry name" value="CN_hydrolase"/>
    <property type="match status" value="1"/>
</dbReference>
<organism evidence="3 4">
    <name type="scientific">Yoonia tamlensis</name>
    <dbReference type="NCBI Taxonomy" id="390270"/>
    <lineage>
        <taxon>Bacteria</taxon>
        <taxon>Pseudomonadati</taxon>
        <taxon>Pseudomonadota</taxon>
        <taxon>Alphaproteobacteria</taxon>
        <taxon>Rhodobacterales</taxon>
        <taxon>Paracoccaceae</taxon>
        <taxon>Yoonia</taxon>
    </lineage>
</organism>
<dbReference type="SUPFAM" id="SSF56317">
    <property type="entry name" value="Carbon-nitrogen hydrolase"/>
    <property type="match status" value="1"/>
</dbReference>
<dbReference type="PROSITE" id="PS50263">
    <property type="entry name" value="CN_HYDROLASE"/>
    <property type="match status" value="1"/>
</dbReference>
<dbReference type="STRING" id="390270.SAMN04488005_2747"/>
<name>A0A1I6HIJ8_9RHOB</name>
<dbReference type="Proteomes" id="UP000199478">
    <property type="component" value="Unassembled WGS sequence"/>
</dbReference>
<dbReference type="AlphaFoldDB" id="A0A1I6HIJ8"/>
<feature type="domain" description="CN hydrolase" evidence="2">
    <location>
        <begin position="1"/>
        <end position="254"/>
    </location>
</feature>
<accession>A0A1I6HIJ8</accession>
<keyword evidence="1 3" id="KW-0378">Hydrolase</keyword>
<sequence length="276" mass="29526">MKTAILQLNSSDNPAQNLNDTLALVAQAAAQGAGFVLTPEVTNCVSMDRDHQQSVLQNEADDRTLAGLCAAAKAHRIWLSIGSLALKTDDPDGRFANRSFVIDPMGEIVARYDKIHMFDVTISDSESYKESAGYRPGSRAVVAQTPFGALGLSICFDLRFPYLYRALAQSGAEILLVPSAFSPATGAAHWEPLLRARAIETGSYVLAAAQTGTHAAITGRTRQTYGHSLAISPWGEVLADSGTVAGITMVDIDRTKVAQSRKRIAALSFDRAFEGP</sequence>
<dbReference type="PANTHER" id="PTHR23088">
    <property type="entry name" value="NITRILASE-RELATED"/>
    <property type="match status" value="1"/>
</dbReference>
<gene>
    <name evidence="3" type="ORF">SAMN04488005_2747</name>
</gene>
<proteinExistence type="predicted"/>
<dbReference type="EMBL" id="FOYP01000002">
    <property type="protein sequence ID" value="SFR54289.1"/>
    <property type="molecule type" value="Genomic_DNA"/>
</dbReference>
<keyword evidence="4" id="KW-1185">Reference proteome</keyword>
<dbReference type="GO" id="GO:0016811">
    <property type="term" value="F:hydrolase activity, acting on carbon-nitrogen (but not peptide) bonds, in linear amides"/>
    <property type="evidence" value="ECO:0007669"/>
    <property type="project" value="InterPro"/>
</dbReference>
<reference evidence="4" key="1">
    <citation type="submission" date="2016-10" db="EMBL/GenBank/DDBJ databases">
        <authorList>
            <person name="Varghese N."/>
            <person name="Submissions S."/>
        </authorList>
    </citation>
    <scope>NUCLEOTIDE SEQUENCE [LARGE SCALE GENOMIC DNA]</scope>
    <source>
        <strain evidence="4">DSM 26879</strain>
    </source>
</reference>
<dbReference type="InterPro" id="IPR003010">
    <property type="entry name" value="C-N_Hydrolase"/>
</dbReference>
<dbReference type="InterPro" id="IPR036526">
    <property type="entry name" value="C-N_Hydrolase_sf"/>
</dbReference>
<dbReference type="Gene3D" id="3.60.110.10">
    <property type="entry name" value="Carbon-nitrogen hydrolase"/>
    <property type="match status" value="1"/>
</dbReference>
<dbReference type="OrthoDB" id="9811121at2"/>
<protein>
    <submittedName>
        <fullName evidence="3">Predicted amidohydrolase</fullName>
    </submittedName>
</protein>
<dbReference type="CDD" id="cd07572">
    <property type="entry name" value="nit"/>
    <property type="match status" value="1"/>
</dbReference>
<evidence type="ECO:0000256" key="1">
    <source>
        <dbReference type="ARBA" id="ARBA00022801"/>
    </source>
</evidence>
<dbReference type="RefSeq" id="WP_090201157.1">
    <property type="nucleotide sequence ID" value="NZ_FOYP01000002.1"/>
</dbReference>
<evidence type="ECO:0000259" key="2">
    <source>
        <dbReference type="PROSITE" id="PS50263"/>
    </source>
</evidence>